<dbReference type="Pfam" id="PF00293">
    <property type="entry name" value="NUDIX"/>
    <property type="match status" value="1"/>
</dbReference>
<evidence type="ECO:0000256" key="3">
    <source>
        <dbReference type="RuleBase" id="RU003476"/>
    </source>
</evidence>
<evidence type="ECO:0000313" key="5">
    <source>
        <dbReference type="EMBL" id="RAK49096.1"/>
    </source>
</evidence>
<dbReference type="PANTHER" id="PTHR43046">
    <property type="entry name" value="GDP-MANNOSE MANNOSYL HYDROLASE"/>
    <property type="match status" value="1"/>
</dbReference>
<evidence type="ECO:0000256" key="2">
    <source>
        <dbReference type="ARBA" id="ARBA00022801"/>
    </source>
</evidence>
<dbReference type="RefSeq" id="WP_111745583.1">
    <property type="nucleotide sequence ID" value="NZ_JBHSQY010000012.1"/>
</dbReference>
<dbReference type="PRINTS" id="PR00502">
    <property type="entry name" value="NUDIXFAMILY"/>
</dbReference>
<feature type="domain" description="Nudix hydrolase" evidence="4">
    <location>
        <begin position="16"/>
        <end position="147"/>
    </location>
</feature>
<reference evidence="5 6" key="1">
    <citation type="journal article" date="2018" name="Front. Microbiol.">
        <title>Description and Comparative Genomics of Macrococcus caseolyticus subsp. hominis subsp. nov., Macrococcus goetzii sp. nov., Macrococcus epidermidis sp. nov., and Macrococcus bohemicus sp. nov., Novel Macrococci From Human Clinical Material With Virulence Potential and Suspected Uptake of Foreign DNA by Natural Transformation.</title>
        <authorList>
            <person name="Maslanova I."/>
            <person name="Wertheimer Z."/>
            <person name="Sedlacek I."/>
            <person name="Svec P."/>
            <person name="Indrakova A."/>
            <person name="Kovarovic V."/>
            <person name="Schumann P."/>
            <person name="Sproer C."/>
            <person name="Kralova S."/>
            <person name="Sedo O."/>
            <person name="Kristofova L."/>
            <person name="Vrbovska V."/>
            <person name="Fuzik T."/>
            <person name="Petras P."/>
            <person name="Zdrahal Z."/>
            <person name="Ruzickova V."/>
            <person name="Doskar J."/>
            <person name="Pantucek R."/>
        </authorList>
    </citation>
    <scope>NUCLEOTIDE SEQUENCE [LARGE SCALE GENOMIC DNA]</scope>
    <source>
        <strain evidence="5 6">03/115</strain>
    </source>
</reference>
<dbReference type="SUPFAM" id="SSF55811">
    <property type="entry name" value="Nudix"/>
    <property type="match status" value="1"/>
</dbReference>
<proteinExistence type="inferred from homology"/>
<dbReference type="InterPro" id="IPR015797">
    <property type="entry name" value="NUDIX_hydrolase-like_dom_sf"/>
</dbReference>
<organism evidence="5 6">
    <name type="scientific">Macrococcoides bohemicum</name>
    <dbReference type="NCBI Taxonomy" id="1903056"/>
    <lineage>
        <taxon>Bacteria</taxon>
        <taxon>Bacillati</taxon>
        <taxon>Bacillota</taxon>
        <taxon>Bacilli</taxon>
        <taxon>Bacillales</taxon>
        <taxon>Staphylococcaceae</taxon>
        <taxon>Macrococcoides</taxon>
    </lineage>
</organism>
<dbReference type="Proteomes" id="UP000249579">
    <property type="component" value="Unassembled WGS sequence"/>
</dbReference>
<dbReference type="PROSITE" id="PS00893">
    <property type="entry name" value="NUDIX_BOX"/>
    <property type="match status" value="1"/>
</dbReference>
<dbReference type="InterPro" id="IPR020476">
    <property type="entry name" value="Nudix_hydrolase"/>
</dbReference>
<dbReference type="GO" id="GO:0016787">
    <property type="term" value="F:hydrolase activity"/>
    <property type="evidence" value="ECO:0007669"/>
    <property type="project" value="UniProtKB-KW"/>
</dbReference>
<dbReference type="InterPro" id="IPR020084">
    <property type="entry name" value="NUDIX_hydrolase_CS"/>
</dbReference>
<dbReference type="CDD" id="cd04677">
    <property type="entry name" value="NUDIX_Hydrolase"/>
    <property type="match status" value="1"/>
</dbReference>
<comment type="caution">
    <text evidence="5">The sequence shown here is derived from an EMBL/GenBank/DDBJ whole genome shotgun (WGS) entry which is preliminary data.</text>
</comment>
<protein>
    <submittedName>
        <fullName evidence="5">NUDIX hydrolase</fullName>
    </submittedName>
</protein>
<dbReference type="PROSITE" id="PS51462">
    <property type="entry name" value="NUDIX"/>
    <property type="match status" value="1"/>
</dbReference>
<gene>
    <name evidence="5" type="ORF">BHX94_07035</name>
</gene>
<name>A0A328A471_9STAP</name>
<dbReference type="PANTHER" id="PTHR43046:SF2">
    <property type="entry name" value="8-OXO-DGTP DIPHOSPHATASE-RELATED"/>
    <property type="match status" value="1"/>
</dbReference>
<comment type="cofactor">
    <cofactor evidence="1">
        <name>Mg(2+)</name>
        <dbReference type="ChEBI" id="CHEBI:18420"/>
    </cofactor>
</comment>
<accession>A0A328A471</accession>
<sequence length="154" mass="17611">MNYIQKMRQHVRHDCLIVIGAGVIIEQDEKILLEQRADNGLWGIPGGLIEIGEKVKDAAIREVTEETGLIPKEVELFGIYSGADYIVTYPNGDEVYSVSIIFYTKQFDGELTISDESKQLRFVSREEMKDVEINPPHKEFVSDWVEGKMDINIY</sequence>
<dbReference type="EMBL" id="PZJG01000004">
    <property type="protein sequence ID" value="RAK49096.1"/>
    <property type="molecule type" value="Genomic_DNA"/>
</dbReference>
<keyword evidence="2 3" id="KW-0378">Hydrolase</keyword>
<dbReference type="Gene3D" id="3.90.79.10">
    <property type="entry name" value="Nucleoside Triphosphate Pyrophosphohydrolase"/>
    <property type="match status" value="1"/>
</dbReference>
<evidence type="ECO:0000313" key="6">
    <source>
        <dbReference type="Proteomes" id="UP000249579"/>
    </source>
</evidence>
<dbReference type="InterPro" id="IPR000086">
    <property type="entry name" value="NUDIX_hydrolase_dom"/>
</dbReference>
<evidence type="ECO:0000259" key="4">
    <source>
        <dbReference type="PROSITE" id="PS51462"/>
    </source>
</evidence>
<dbReference type="AlphaFoldDB" id="A0A328A471"/>
<comment type="similarity">
    <text evidence="3">Belongs to the Nudix hydrolase family.</text>
</comment>
<dbReference type="OrthoDB" id="9787476at2"/>
<evidence type="ECO:0000256" key="1">
    <source>
        <dbReference type="ARBA" id="ARBA00001946"/>
    </source>
</evidence>